<dbReference type="AlphaFoldDB" id="A0A6A6XX64"/>
<name>A0A6A6XX64_9PLEO</name>
<sequence>MGAWGQRFFESDHDYDIVEDLTNDSDFGHMFYWKKQWLLLPKHPAKVRKHMNSGGLVKIFNVYAACKSPLAAPRLVGAHSASLG</sequence>
<proteinExistence type="predicted"/>
<evidence type="ECO:0000313" key="2">
    <source>
        <dbReference type="Proteomes" id="UP000799757"/>
    </source>
</evidence>
<evidence type="ECO:0000313" key="1">
    <source>
        <dbReference type="EMBL" id="KAF2800197.1"/>
    </source>
</evidence>
<protein>
    <submittedName>
        <fullName evidence="1">Uncharacterized protein</fullName>
    </submittedName>
</protein>
<dbReference type="EMBL" id="MU001751">
    <property type="protein sequence ID" value="KAF2800197.1"/>
    <property type="molecule type" value="Genomic_DNA"/>
</dbReference>
<dbReference type="OrthoDB" id="3787400at2759"/>
<dbReference type="Proteomes" id="UP000799757">
    <property type="component" value="Unassembled WGS sequence"/>
</dbReference>
<gene>
    <name evidence="1" type="ORF">K505DRAFT_293127</name>
</gene>
<accession>A0A6A6XX64</accession>
<reference evidence="1" key="1">
    <citation type="journal article" date="2020" name="Stud. Mycol.">
        <title>101 Dothideomycetes genomes: a test case for predicting lifestyles and emergence of pathogens.</title>
        <authorList>
            <person name="Haridas S."/>
            <person name="Albert R."/>
            <person name="Binder M."/>
            <person name="Bloem J."/>
            <person name="Labutti K."/>
            <person name="Salamov A."/>
            <person name="Andreopoulos B."/>
            <person name="Baker S."/>
            <person name="Barry K."/>
            <person name="Bills G."/>
            <person name="Bluhm B."/>
            <person name="Cannon C."/>
            <person name="Castanera R."/>
            <person name="Culley D."/>
            <person name="Daum C."/>
            <person name="Ezra D."/>
            <person name="Gonzalez J."/>
            <person name="Henrissat B."/>
            <person name="Kuo A."/>
            <person name="Liang C."/>
            <person name="Lipzen A."/>
            <person name="Lutzoni F."/>
            <person name="Magnuson J."/>
            <person name="Mondo S."/>
            <person name="Nolan M."/>
            <person name="Ohm R."/>
            <person name="Pangilinan J."/>
            <person name="Park H.-J."/>
            <person name="Ramirez L."/>
            <person name="Alfaro M."/>
            <person name="Sun H."/>
            <person name="Tritt A."/>
            <person name="Yoshinaga Y."/>
            <person name="Zwiers L.-H."/>
            <person name="Turgeon B."/>
            <person name="Goodwin S."/>
            <person name="Spatafora J."/>
            <person name="Crous P."/>
            <person name="Grigoriev I."/>
        </authorList>
    </citation>
    <scope>NUCLEOTIDE SEQUENCE</scope>
    <source>
        <strain evidence="1">CBS 109.77</strain>
    </source>
</reference>
<keyword evidence="2" id="KW-1185">Reference proteome</keyword>
<organism evidence="1 2">
    <name type="scientific">Melanomma pulvis-pyrius CBS 109.77</name>
    <dbReference type="NCBI Taxonomy" id="1314802"/>
    <lineage>
        <taxon>Eukaryota</taxon>
        <taxon>Fungi</taxon>
        <taxon>Dikarya</taxon>
        <taxon>Ascomycota</taxon>
        <taxon>Pezizomycotina</taxon>
        <taxon>Dothideomycetes</taxon>
        <taxon>Pleosporomycetidae</taxon>
        <taxon>Pleosporales</taxon>
        <taxon>Melanommataceae</taxon>
        <taxon>Melanomma</taxon>
    </lineage>
</organism>